<dbReference type="RefSeq" id="WP_066315793.1">
    <property type="nucleotide sequence ID" value="NZ_LQRT01000024.1"/>
</dbReference>
<protein>
    <recommendedName>
        <fullName evidence="3">Helix-turn-helix type 11 domain-containing protein</fullName>
    </recommendedName>
</protein>
<gene>
    <name evidence="1" type="ORF">AWE51_09435</name>
</gene>
<reference evidence="1 2" key="1">
    <citation type="submission" date="2016-01" db="EMBL/GenBank/DDBJ databases">
        <title>The draft genome sequence of Aquimarina sp. RZW4-3-2.</title>
        <authorList>
            <person name="Wang Y."/>
        </authorList>
    </citation>
    <scope>NUCLEOTIDE SEQUENCE [LARGE SCALE GENOMIC DNA]</scope>
    <source>
        <strain evidence="1 2">RZW4-3-2</strain>
    </source>
</reference>
<organism evidence="1 2">
    <name type="scientific">Aquimarina aggregata</name>
    <dbReference type="NCBI Taxonomy" id="1642818"/>
    <lineage>
        <taxon>Bacteria</taxon>
        <taxon>Pseudomonadati</taxon>
        <taxon>Bacteroidota</taxon>
        <taxon>Flavobacteriia</taxon>
        <taxon>Flavobacteriales</taxon>
        <taxon>Flavobacteriaceae</taxon>
        <taxon>Aquimarina</taxon>
    </lineage>
</organism>
<keyword evidence="2" id="KW-1185">Reference proteome</keyword>
<sequence length="110" mass="12774">MRKIERQIEVIEQLDQFIRLGETGTPDQLAEKLEISKTSLFQIIIAMKQLNASIVFDIKLQSYVFEKSTNFRYGFYTRRLYGEEVLEVSSNGTQSIIASVDFKYPSLRIV</sequence>
<dbReference type="OrthoDB" id="1122873at2"/>
<dbReference type="STRING" id="1642818.AWE51_09435"/>
<evidence type="ECO:0000313" key="2">
    <source>
        <dbReference type="Proteomes" id="UP000076715"/>
    </source>
</evidence>
<accession>A0A162ZKF6</accession>
<dbReference type="AlphaFoldDB" id="A0A162ZKF6"/>
<evidence type="ECO:0000313" key="1">
    <source>
        <dbReference type="EMBL" id="KZS39857.1"/>
    </source>
</evidence>
<proteinExistence type="predicted"/>
<comment type="caution">
    <text evidence="1">The sequence shown here is derived from an EMBL/GenBank/DDBJ whole genome shotgun (WGS) entry which is preliminary data.</text>
</comment>
<dbReference type="EMBL" id="LQRT01000024">
    <property type="protein sequence ID" value="KZS39857.1"/>
    <property type="molecule type" value="Genomic_DNA"/>
</dbReference>
<evidence type="ECO:0008006" key="3">
    <source>
        <dbReference type="Google" id="ProtNLM"/>
    </source>
</evidence>
<name>A0A162ZKF6_9FLAO</name>
<dbReference type="Proteomes" id="UP000076715">
    <property type="component" value="Unassembled WGS sequence"/>
</dbReference>